<evidence type="ECO:0000313" key="1">
    <source>
        <dbReference type="EMBL" id="GIY10814.1"/>
    </source>
</evidence>
<proteinExistence type="predicted"/>
<evidence type="ECO:0000313" key="2">
    <source>
        <dbReference type="Proteomes" id="UP001054945"/>
    </source>
</evidence>
<dbReference type="AlphaFoldDB" id="A0AAV4QPQ9"/>
<dbReference type="EMBL" id="BPLR01006565">
    <property type="protein sequence ID" value="GIY10814.1"/>
    <property type="molecule type" value="Genomic_DNA"/>
</dbReference>
<dbReference type="Proteomes" id="UP001054945">
    <property type="component" value="Unassembled WGS sequence"/>
</dbReference>
<keyword evidence="2" id="KW-1185">Reference proteome</keyword>
<name>A0AAV4QPQ9_CAEEX</name>
<protein>
    <submittedName>
        <fullName evidence="1">Uncharacterized protein</fullName>
    </submittedName>
</protein>
<comment type="caution">
    <text evidence="1">The sequence shown here is derived from an EMBL/GenBank/DDBJ whole genome shotgun (WGS) entry which is preliminary data.</text>
</comment>
<organism evidence="1 2">
    <name type="scientific">Caerostris extrusa</name>
    <name type="common">Bark spider</name>
    <name type="synonym">Caerostris bankana</name>
    <dbReference type="NCBI Taxonomy" id="172846"/>
    <lineage>
        <taxon>Eukaryota</taxon>
        <taxon>Metazoa</taxon>
        <taxon>Ecdysozoa</taxon>
        <taxon>Arthropoda</taxon>
        <taxon>Chelicerata</taxon>
        <taxon>Arachnida</taxon>
        <taxon>Araneae</taxon>
        <taxon>Araneomorphae</taxon>
        <taxon>Entelegynae</taxon>
        <taxon>Araneoidea</taxon>
        <taxon>Araneidae</taxon>
        <taxon>Caerostris</taxon>
    </lineage>
</organism>
<sequence>MTFKDGQDGVVSKEDDVIDISAQSASGECKSDGAIRLPFPFLSQSLFLKDSLRIAYHMLLQKVNVIRNANCVDIGMEVELWRCDDISL</sequence>
<reference evidence="1 2" key="1">
    <citation type="submission" date="2021-06" db="EMBL/GenBank/DDBJ databases">
        <title>Caerostris extrusa draft genome.</title>
        <authorList>
            <person name="Kono N."/>
            <person name="Arakawa K."/>
        </authorList>
    </citation>
    <scope>NUCLEOTIDE SEQUENCE [LARGE SCALE GENOMIC DNA]</scope>
</reference>
<accession>A0AAV4QPQ9</accession>
<gene>
    <name evidence="1" type="ORF">CEXT_26291</name>
</gene>